<name>A0ABP9V6S8_9DEIO</name>
<comment type="caution">
    <text evidence="1">The sequence shown here is derived from an EMBL/GenBank/DDBJ whole genome shotgun (WGS) entry which is preliminary data.</text>
</comment>
<proteinExistence type="predicted"/>
<evidence type="ECO:0000313" key="2">
    <source>
        <dbReference type="Proteomes" id="UP001458946"/>
    </source>
</evidence>
<evidence type="ECO:0000313" key="1">
    <source>
        <dbReference type="EMBL" id="GAA5500396.1"/>
    </source>
</evidence>
<gene>
    <name evidence="1" type="ORF">Dxin01_00117</name>
</gene>
<keyword evidence="2" id="KW-1185">Reference proteome</keyword>
<organism evidence="1 2">
    <name type="scientific">Deinococcus xinjiangensis</name>
    <dbReference type="NCBI Taxonomy" id="457454"/>
    <lineage>
        <taxon>Bacteria</taxon>
        <taxon>Thermotogati</taxon>
        <taxon>Deinococcota</taxon>
        <taxon>Deinococci</taxon>
        <taxon>Deinococcales</taxon>
        <taxon>Deinococcaceae</taxon>
        <taxon>Deinococcus</taxon>
    </lineage>
</organism>
<reference evidence="1 2" key="1">
    <citation type="submission" date="2024-02" db="EMBL/GenBank/DDBJ databases">
        <title>Deinococcus xinjiangensis NBRC 107630.</title>
        <authorList>
            <person name="Ichikawa N."/>
            <person name="Katano-Makiyama Y."/>
            <person name="Hidaka K."/>
        </authorList>
    </citation>
    <scope>NUCLEOTIDE SEQUENCE [LARGE SCALE GENOMIC DNA]</scope>
    <source>
        <strain evidence="1 2">NBRC 107630</strain>
    </source>
</reference>
<accession>A0ABP9V6S8</accession>
<dbReference type="RefSeq" id="WP_353540382.1">
    <property type="nucleotide sequence ID" value="NZ_BAABRN010000001.1"/>
</dbReference>
<protein>
    <submittedName>
        <fullName evidence="1">Uncharacterized protein</fullName>
    </submittedName>
</protein>
<dbReference type="Proteomes" id="UP001458946">
    <property type="component" value="Unassembled WGS sequence"/>
</dbReference>
<sequence>MTYHPDPHGELEWEPLVEIDKPEFSYFERDVDIPKVLATPFLSVIENSLSQSEGRTTVQLLEVYADLILTLPERQVQLALRRASRYYFSKVLAMLGAKDLTGDQHVTETLQPLQEINDFI</sequence>
<dbReference type="EMBL" id="BAABRN010000001">
    <property type="protein sequence ID" value="GAA5500396.1"/>
    <property type="molecule type" value="Genomic_DNA"/>
</dbReference>